<organism evidence="6 8">
    <name type="scientific">Rotaria socialis</name>
    <dbReference type="NCBI Taxonomy" id="392032"/>
    <lineage>
        <taxon>Eukaryota</taxon>
        <taxon>Metazoa</taxon>
        <taxon>Spiralia</taxon>
        <taxon>Gnathifera</taxon>
        <taxon>Rotifera</taxon>
        <taxon>Eurotatoria</taxon>
        <taxon>Bdelloidea</taxon>
        <taxon>Philodinida</taxon>
        <taxon>Philodinidae</taxon>
        <taxon>Rotaria</taxon>
    </lineage>
</organism>
<comment type="caution">
    <text evidence="6">The sequence shown here is derived from an EMBL/GenBank/DDBJ whole genome shotgun (WGS) entry which is preliminary data.</text>
</comment>
<evidence type="ECO:0008006" key="10">
    <source>
        <dbReference type="Google" id="ProtNLM"/>
    </source>
</evidence>
<keyword evidence="2" id="KW-0677">Repeat</keyword>
<dbReference type="EMBL" id="CAJOBP010000206">
    <property type="protein sequence ID" value="CAF4141158.1"/>
    <property type="molecule type" value="Genomic_DNA"/>
</dbReference>
<dbReference type="Proteomes" id="UP000663873">
    <property type="component" value="Unassembled WGS sequence"/>
</dbReference>
<dbReference type="InterPro" id="IPR011042">
    <property type="entry name" value="6-blade_b-propeller_TolB-like"/>
</dbReference>
<dbReference type="PANTHER" id="PTHR10680:SF14">
    <property type="entry name" value="PEPTIDYL-GLYCINE ALPHA-AMIDATING MONOOXYGENASE"/>
    <property type="match status" value="1"/>
</dbReference>
<dbReference type="InterPro" id="IPR001258">
    <property type="entry name" value="NHL_repeat"/>
</dbReference>
<feature type="signal peptide" evidence="5">
    <location>
        <begin position="1"/>
        <end position="19"/>
    </location>
</feature>
<keyword evidence="9" id="KW-1185">Reference proteome</keyword>
<evidence type="ECO:0000313" key="6">
    <source>
        <dbReference type="EMBL" id="CAF3455662.1"/>
    </source>
</evidence>
<dbReference type="Pfam" id="PF01436">
    <property type="entry name" value="NHL"/>
    <property type="match status" value="1"/>
</dbReference>
<gene>
    <name evidence="6" type="ORF">TIS948_LOCUS32264</name>
    <name evidence="7" type="ORF">UJA718_LOCUS2904</name>
</gene>
<proteinExistence type="predicted"/>
<dbReference type="Gene3D" id="2.120.10.30">
    <property type="entry name" value="TolB, C-terminal domain"/>
    <property type="match status" value="2"/>
</dbReference>
<keyword evidence="3" id="KW-0325">Glycoprotein</keyword>
<reference evidence="6" key="1">
    <citation type="submission" date="2021-02" db="EMBL/GenBank/DDBJ databases">
        <authorList>
            <person name="Nowell W R."/>
        </authorList>
    </citation>
    <scope>NUCLEOTIDE SEQUENCE</scope>
</reference>
<dbReference type="PANTHER" id="PTHR10680">
    <property type="entry name" value="PEPTIDYL-GLYCINE ALPHA-AMIDATING MONOOXYGENASE"/>
    <property type="match status" value="1"/>
</dbReference>
<name>A0A818DZZ6_9BILA</name>
<protein>
    <recommendedName>
        <fullName evidence="10">NHL repeat containing protein</fullName>
    </recommendedName>
</protein>
<evidence type="ECO:0000313" key="8">
    <source>
        <dbReference type="Proteomes" id="UP000663825"/>
    </source>
</evidence>
<dbReference type="AlphaFoldDB" id="A0A818DZZ6"/>
<accession>A0A818DZZ6</accession>
<evidence type="ECO:0000313" key="7">
    <source>
        <dbReference type="EMBL" id="CAF4141158.1"/>
    </source>
</evidence>
<sequence>MFLSTGLTIIIALLNLASSQTCKLNKYDQCSSNIHCAWLQLGGDAEGGVCAYIGESCFSNLIPCENDNVTCVQSNAICVKHPRCHTRSVCYSMKLADPIICPPLTTTPTTSPPPNATDGLCTTATWQSEGQTVAGGNGHGVALNQLAHPTGIFIDPNDNDALLIADSSNNRIMKWDRNASNGQIILGDMKAGNGSDQLWYPQYLTMDEQSTVFVIDSNNHRVQRLAKGAKNAETIISNINARGIALDEEDQQNLYLTVMNNQGEQVVKYTKNGEFQQVIAAQQLYVDRDGSAFVADSANSRVMKWSLNASVGEIVAGGTGVGINSNNIGSPTSVFVDRLGSIYVVDTYNERIVRWLKGAQAGTIIAGGPGLGSSAKLLEHPKDLAFDREGNLYVCDSYNYRVQMFAINKTSCGGATRASVIGKVK</sequence>
<dbReference type="PROSITE" id="PS51125">
    <property type="entry name" value="NHL"/>
    <property type="match status" value="1"/>
</dbReference>
<evidence type="ECO:0000256" key="2">
    <source>
        <dbReference type="ARBA" id="ARBA00022737"/>
    </source>
</evidence>
<dbReference type="Proteomes" id="UP000663825">
    <property type="component" value="Unassembled WGS sequence"/>
</dbReference>
<evidence type="ECO:0000256" key="1">
    <source>
        <dbReference type="ARBA" id="ARBA00022729"/>
    </source>
</evidence>
<evidence type="ECO:0000256" key="4">
    <source>
        <dbReference type="PROSITE-ProRule" id="PRU00504"/>
    </source>
</evidence>
<dbReference type="EMBL" id="CAJNXB010005915">
    <property type="protein sequence ID" value="CAF3455662.1"/>
    <property type="molecule type" value="Genomic_DNA"/>
</dbReference>
<evidence type="ECO:0000256" key="3">
    <source>
        <dbReference type="ARBA" id="ARBA00023180"/>
    </source>
</evidence>
<evidence type="ECO:0000313" key="9">
    <source>
        <dbReference type="Proteomes" id="UP000663873"/>
    </source>
</evidence>
<dbReference type="CDD" id="cd05819">
    <property type="entry name" value="NHL"/>
    <property type="match status" value="1"/>
</dbReference>
<dbReference type="OrthoDB" id="342730at2759"/>
<feature type="repeat" description="NHL" evidence="4">
    <location>
        <begin position="372"/>
        <end position="408"/>
    </location>
</feature>
<evidence type="ECO:0000256" key="5">
    <source>
        <dbReference type="SAM" id="SignalP"/>
    </source>
</evidence>
<feature type="chain" id="PRO_5036232928" description="NHL repeat containing protein" evidence="5">
    <location>
        <begin position="20"/>
        <end position="425"/>
    </location>
</feature>
<keyword evidence="1 5" id="KW-0732">Signal</keyword>
<dbReference type="SUPFAM" id="SSF63829">
    <property type="entry name" value="Calcium-dependent phosphotriesterase"/>
    <property type="match status" value="1"/>
</dbReference>